<keyword evidence="2 5" id="KW-0812">Transmembrane</keyword>
<evidence type="ECO:0000256" key="2">
    <source>
        <dbReference type="ARBA" id="ARBA00022692"/>
    </source>
</evidence>
<dbReference type="PANTHER" id="PTHR36985:SF1">
    <property type="entry name" value="TRANSLOCATION AND ASSEMBLY MODULE SUBUNIT TAMB"/>
    <property type="match status" value="1"/>
</dbReference>
<dbReference type="PANTHER" id="PTHR36985">
    <property type="entry name" value="TRANSLOCATION AND ASSEMBLY MODULE SUBUNIT TAMB"/>
    <property type="match status" value="1"/>
</dbReference>
<evidence type="ECO:0000256" key="5">
    <source>
        <dbReference type="SAM" id="Phobius"/>
    </source>
</evidence>
<dbReference type="Pfam" id="PF04357">
    <property type="entry name" value="TamB"/>
    <property type="match status" value="1"/>
</dbReference>
<protein>
    <recommendedName>
        <fullName evidence="6">Translocation and assembly module TamB C-terminal domain-containing protein</fullName>
    </recommendedName>
</protein>
<comment type="caution">
    <text evidence="7">The sequence shown here is derived from an EMBL/GenBank/DDBJ whole genome shotgun (WGS) entry which is preliminary data.</text>
</comment>
<dbReference type="GO" id="GO:0005886">
    <property type="term" value="C:plasma membrane"/>
    <property type="evidence" value="ECO:0007669"/>
    <property type="project" value="InterPro"/>
</dbReference>
<evidence type="ECO:0000259" key="6">
    <source>
        <dbReference type="Pfam" id="PF04357"/>
    </source>
</evidence>
<dbReference type="InterPro" id="IPR007452">
    <property type="entry name" value="TamB_C"/>
</dbReference>
<dbReference type="GO" id="GO:0097347">
    <property type="term" value="C:TAM protein secretion complex"/>
    <property type="evidence" value="ECO:0007669"/>
    <property type="project" value="TreeGrafter"/>
</dbReference>
<comment type="subcellular location">
    <subcellularLocation>
        <location evidence="1">Membrane</location>
        <topology evidence="1">Single-pass membrane protein</topology>
    </subcellularLocation>
</comment>
<dbReference type="EMBL" id="BKAG01000035">
    <property type="protein sequence ID" value="GEP44753.1"/>
    <property type="molecule type" value="Genomic_DNA"/>
</dbReference>
<dbReference type="GO" id="GO:0009306">
    <property type="term" value="P:protein secretion"/>
    <property type="evidence" value="ECO:0007669"/>
    <property type="project" value="InterPro"/>
</dbReference>
<name>A0A512MDE0_9BACT</name>
<keyword evidence="3 5" id="KW-1133">Transmembrane helix</keyword>
<evidence type="ECO:0000256" key="4">
    <source>
        <dbReference type="ARBA" id="ARBA00023136"/>
    </source>
</evidence>
<proteinExistence type="predicted"/>
<evidence type="ECO:0000256" key="3">
    <source>
        <dbReference type="ARBA" id="ARBA00022989"/>
    </source>
</evidence>
<dbReference type="OrthoDB" id="173980at2"/>
<keyword evidence="4 5" id="KW-0472">Membrane</keyword>
<feature type="domain" description="Translocation and assembly module TamB C-terminal" evidence="6">
    <location>
        <begin position="946"/>
        <end position="1193"/>
    </location>
</feature>
<dbReference type="Proteomes" id="UP000321577">
    <property type="component" value="Unassembled WGS sequence"/>
</dbReference>
<sequence length="1298" mass="139461">METVTEPPTTPKPRRRFRRWLKRFMLVFLGLIVLLAIFHRPIILSLVRWGGTKGAALQGLELTWEVEGSVWNSMELLGVKATGGEDHWLPKAMIGKLSVNYDMRADLEHVVKGLTLHDLEAQVDLRNLPASKAAQNPAEAKKPAGKAPPLIWPGFIDLKNANAKITLGNGGQITVRGLTLQIGTGMPGIFECQELIMEPGGLHFQALSAKIDWQPRMVVIREFTLPKDVVLDELRLDLKGFESGEFVTQILAHLGAAKLKTDAQIAGVFGETMQAKADVQVTDLRAEELQTIGLPKSVNFDGSRLDLHVEGDPRSPPNLKASLKTEVANIRAAGAMIDKVSLALEVADGKATLSTLNVARGSNLIDVTAQAQLPANIAEWQKTTWTSVAKASIKDVSQLLDKPPPVRGTVILDAKAEGVGATPTKLSGTVDGDTLAFQNYRLPKLGTQFSLDGKEARLEIPALGLGEGNQLSLKATMLMQDAMPVKAEWALKVEQPAKLIETLAVPGTIKAPPKPVSGKLNLSGQTSFAVNDLSAGALEKVLADISLDLKEAKYGEGPLPEIALKAQVKDGKVNLDPLYIRVDEQNHIALTADMGVQAPYAFEAKGDITLPQLIKLNTLLVSLGAPQIKSGSLFSHLDAQGELKPWRCEGSATLTATKVHPASLPQPADVTLEASFAGKRADLKSLEAKLGLWKLAVKGVVDDKSAALTQLKVWQKDTLLVEGQASAPFDITQPGSAESLPADVMLKAKDLRVNEVLAAAGIQNIPEGILNADISLKGRLKTLVGNVKVNLREVKAPKAPKAFTPATVDLTATLNGNQVKANLKAVQPPLQPLTVEAQLPLDVSAVIAKPSLASSTPVKVTVRMEESDLSFIRDYAPDTIRSIPAKLKINADVSGTVSKPLINANVDLHVQEVSWAKANMPSVRDVKVHVSARDRILTIDDISAVVAGGHVKLGGRVDATDMANPALNVSIKAGEALVFRDPTSSLRANADLSCVGTLKQARVAGSVQTVRGRIFKEIDLLPLLKLPADVPPIPENTQRSTAKLELPPLLKDWTFDVRVTSRDPVLISGNLANGAVSVDASLRGTGAAPLLNGGANIDRLILKLPFSIVRITRGVVTLNPQKPFDPELDIRGESRVGSNEITLYIYGDSTNPKTRFTSTPPMSEPDIVTLLSTGTTLNGDASELAAEAASRAAFLFISEVYRKAFKKKKVIREDPPKLHVTFNPSGADRSNDSVQAAYDLTDHWRLSARFTQTGRMKALLGYVLRFGKAAQATDEPVRETVKPVGQTVESLQPPRMAR</sequence>
<reference evidence="7 8" key="1">
    <citation type="submission" date="2019-07" db="EMBL/GenBank/DDBJ databases">
        <title>Whole genome shotgun sequence of Brevifollis gellanilyticus NBRC 108608.</title>
        <authorList>
            <person name="Hosoyama A."/>
            <person name="Uohara A."/>
            <person name="Ohji S."/>
            <person name="Ichikawa N."/>
        </authorList>
    </citation>
    <scope>NUCLEOTIDE SEQUENCE [LARGE SCALE GENOMIC DNA]</scope>
    <source>
        <strain evidence="7 8">NBRC 108608</strain>
    </source>
</reference>
<accession>A0A512MDE0</accession>
<organism evidence="7 8">
    <name type="scientific">Brevifollis gellanilyticus</name>
    <dbReference type="NCBI Taxonomy" id="748831"/>
    <lineage>
        <taxon>Bacteria</taxon>
        <taxon>Pseudomonadati</taxon>
        <taxon>Verrucomicrobiota</taxon>
        <taxon>Verrucomicrobiia</taxon>
        <taxon>Verrucomicrobiales</taxon>
        <taxon>Verrucomicrobiaceae</taxon>
    </lineage>
</organism>
<gene>
    <name evidence="7" type="ORF">BGE01nite_40440</name>
</gene>
<keyword evidence="8" id="KW-1185">Reference proteome</keyword>
<evidence type="ECO:0000313" key="7">
    <source>
        <dbReference type="EMBL" id="GEP44753.1"/>
    </source>
</evidence>
<evidence type="ECO:0000256" key="1">
    <source>
        <dbReference type="ARBA" id="ARBA00004167"/>
    </source>
</evidence>
<feature type="transmembrane region" description="Helical" evidence="5">
    <location>
        <begin position="20"/>
        <end position="38"/>
    </location>
</feature>
<evidence type="ECO:0000313" key="8">
    <source>
        <dbReference type="Proteomes" id="UP000321577"/>
    </source>
</evidence>